<dbReference type="PROSITE" id="PS01124">
    <property type="entry name" value="HTH_ARAC_FAMILY_2"/>
    <property type="match status" value="1"/>
</dbReference>
<dbReference type="GO" id="GO:0043565">
    <property type="term" value="F:sequence-specific DNA binding"/>
    <property type="evidence" value="ECO:0007669"/>
    <property type="project" value="InterPro"/>
</dbReference>
<dbReference type="InterPro" id="IPR020449">
    <property type="entry name" value="Tscrpt_reg_AraC-type_HTH"/>
</dbReference>
<dbReference type="PROSITE" id="PS00041">
    <property type="entry name" value="HTH_ARAC_FAMILY_1"/>
    <property type="match status" value="1"/>
</dbReference>
<dbReference type="InterPro" id="IPR009057">
    <property type="entry name" value="Homeodomain-like_sf"/>
</dbReference>
<accession>A0A926KMJ7</accession>
<dbReference type="PANTHER" id="PTHR42713">
    <property type="entry name" value="HISTIDINE KINASE-RELATED"/>
    <property type="match status" value="1"/>
</dbReference>
<sequence length="258" mass="29034">MYKIILADDERWVRIVLRKAVEQSQLPFNIMTECANGLEALDALQQLGADLIISDVKMPVMDGIALAEQMATMRASLILVSGYDDFQLAQKAIRFGVKDYLLKPVETEAMADCLWRWMRAQEAKKEASKVDLPEIGAAGLSTIEQVRQFIASNLSRDITLSDAASSVHLNPSYLSQLFKQQTGGKFVDYVIEMRMEEAKKLLLKTSLRVSEIAERLGYSDISYFSNTFKKLSGCSPLEYRKYEVRTVEKEKGHSTGLS</sequence>
<keyword evidence="12" id="KW-1185">Reference proteome</keyword>
<dbReference type="InterPro" id="IPR001789">
    <property type="entry name" value="Sig_transdc_resp-reg_receiver"/>
</dbReference>
<comment type="caution">
    <text evidence="11">The sequence shown here is derived from an EMBL/GenBank/DDBJ whole genome shotgun (WGS) entry which is preliminary data.</text>
</comment>
<evidence type="ECO:0000256" key="8">
    <source>
        <dbReference type="PROSITE-ProRule" id="PRU00169"/>
    </source>
</evidence>
<evidence type="ECO:0000256" key="6">
    <source>
        <dbReference type="ARBA" id="ARBA00023125"/>
    </source>
</evidence>
<feature type="domain" description="HTH araC/xylS-type" evidence="9">
    <location>
        <begin position="144"/>
        <end position="242"/>
    </location>
</feature>
<dbReference type="InterPro" id="IPR018060">
    <property type="entry name" value="HTH_AraC"/>
</dbReference>
<keyword evidence="7" id="KW-0804">Transcription</keyword>
<keyword evidence="4" id="KW-0902">Two-component regulatory system</keyword>
<feature type="domain" description="Response regulatory" evidence="10">
    <location>
        <begin position="3"/>
        <end position="118"/>
    </location>
</feature>
<evidence type="ECO:0000256" key="1">
    <source>
        <dbReference type="ARBA" id="ARBA00004496"/>
    </source>
</evidence>
<dbReference type="AlphaFoldDB" id="A0A926KMJ7"/>
<keyword evidence="6" id="KW-0238">DNA-binding</keyword>
<evidence type="ECO:0000313" key="12">
    <source>
        <dbReference type="Proteomes" id="UP000650466"/>
    </source>
</evidence>
<dbReference type="GO" id="GO:0003700">
    <property type="term" value="F:DNA-binding transcription factor activity"/>
    <property type="evidence" value="ECO:0007669"/>
    <property type="project" value="InterPro"/>
</dbReference>
<feature type="modified residue" description="4-aspartylphosphate" evidence="8">
    <location>
        <position position="55"/>
    </location>
</feature>
<dbReference type="SMART" id="SM00342">
    <property type="entry name" value="HTH_ARAC"/>
    <property type="match status" value="1"/>
</dbReference>
<dbReference type="InterPro" id="IPR051552">
    <property type="entry name" value="HptR"/>
</dbReference>
<dbReference type="InterPro" id="IPR018062">
    <property type="entry name" value="HTH_AraC-typ_CS"/>
</dbReference>
<proteinExistence type="predicted"/>
<name>A0A926KMJ7_9BACL</name>
<dbReference type="PANTHER" id="PTHR42713:SF3">
    <property type="entry name" value="TRANSCRIPTIONAL REGULATORY PROTEIN HPTR"/>
    <property type="match status" value="1"/>
</dbReference>
<organism evidence="11 12">
    <name type="scientific">Paenibacillus sedimenti</name>
    <dbReference type="NCBI Taxonomy" id="2770274"/>
    <lineage>
        <taxon>Bacteria</taxon>
        <taxon>Bacillati</taxon>
        <taxon>Bacillota</taxon>
        <taxon>Bacilli</taxon>
        <taxon>Bacillales</taxon>
        <taxon>Paenibacillaceae</taxon>
        <taxon>Paenibacillus</taxon>
    </lineage>
</organism>
<dbReference type="GO" id="GO:0005737">
    <property type="term" value="C:cytoplasm"/>
    <property type="evidence" value="ECO:0007669"/>
    <property type="project" value="UniProtKB-SubCell"/>
</dbReference>
<dbReference type="SUPFAM" id="SSF46689">
    <property type="entry name" value="Homeodomain-like"/>
    <property type="match status" value="2"/>
</dbReference>
<dbReference type="Pfam" id="PF12833">
    <property type="entry name" value="HTH_18"/>
    <property type="match status" value="1"/>
</dbReference>
<keyword evidence="3 8" id="KW-0597">Phosphoprotein</keyword>
<evidence type="ECO:0000259" key="9">
    <source>
        <dbReference type="PROSITE" id="PS01124"/>
    </source>
</evidence>
<dbReference type="PROSITE" id="PS50110">
    <property type="entry name" value="RESPONSE_REGULATORY"/>
    <property type="match status" value="1"/>
</dbReference>
<reference evidence="11" key="1">
    <citation type="submission" date="2020-09" db="EMBL/GenBank/DDBJ databases">
        <title>Draft Genome Sequence of Paenibacillus sp. WST5.</title>
        <authorList>
            <person name="Bao Z."/>
        </authorList>
    </citation>
    <scope>NUCLEOTIDE SEQUENCE</scope>
    <source>
        <strain evidence="11">WST5</strain>
    </source>
</reference>
<keyword evidence="5" id="KW-0805">Transcription regulation</keyword>
<dbReference type="SMART" id="SM00448">
    <property type="entry name" value="REC"/>
    <property type="match status" value="1"/>
</dbReference>
<evidence type="ECO:0000256" key="4">
    <source>
        <dbReference type="ARBA" id="ARBA00023012"/>
    </source>
</evidence>
<dbReference type="Gene3D" id="1.10.10.60">
    <property type="entry name" value="Homeodomain-like"/>
    <property type="match status" value="2"/>
</dbReference>
<dbReference type="Pfam" id="PF00072">
    <property type="entry name" value="Response_reg"/>
    <property type="match status" value="1"/>
</dbReference>
<dbReference type="CDD" id="cd17536">
    <property type="entry name" value="REC_YesN-like"/>
    <property type="match status" value="1"/>
</dbReference>
<comment type="subcellular location">
    <subcellularLocation>
        <location evidence="1">Cytoplasm</location>
    </subcellularLocation>
</comment>
<evidence type="ECO:0000256" key="5">
    <source>
        <dbReference type="ARBA" id="ARBA00023015"/>
    </source>
</evidence>
<dbReference type="Proteomes" id="UP000650466">
    <property type="component" value="Unassembled WGS sequence"/>
</dbReference>
<dbReference type="SUPFAM" id="SSF52172">
    <property type="entry name" value="CheY-like"/>
    <property type="match status" value="1"/>
</dbReference>
<dbReference type="EMBL" id="JACVVD010000001">
    <property type="protein sequence ID" value="MBD0379013.1"/>
    <property type="molecule type" value="Genomic_DNA"/>
</dbReference>
<dbReference type="RefSeq" id="WP_188172804.1">
    <property type="nucleotide sequence ID" value="NZ_JACVVD010000001.1"/>
</dbReference>
<keyword evidence="2" id="KW-0963">Cytoplasm</keyword>
<evidence type="ECO:0000256" key="7">
    <source>
        <dbReference type="ARBA" id="ARBA00023163"/>
    </source>
</evidence>
<evidence type="ECO:0000259" key="10">
    <source>
        <dbReference type="PROSITE" id="PS50110"/>
    </source>
</evidence>
<dbReference type="InterPro" id="IPR011006">
    <property type="entry name" value="CheY-like_superfamily"/>
</dbReference>
<dbReference type="GO" id="GO:0000160">
    <property type="term" value="P:phosphorelay signal transduction system"/>
    <property type="evidence" value="ECO:0007669"/>
    <property type="project" value="UniProtKB-KW"/>
</dbReference>
<dbReference type="PRINTS" id="PR00032">
    <property type="entry name" value="HTHARAC"/>
</dbReference>
<gene>
    <name evidence="11" type="ORF">ICC18_02605</name>
</gene>
<evidence type="ECO:0000313" key="11">
    <source>
        <dbReference type="EMBL" id="MBD0379013.1"/>
    </source>
</evidence>
<protein>
    <submittedName>
        <fullName evidence="11">Helix-turn-helix domain-containing protein</fullName>
    </submittedName>
</protein>
<evidence type="ECO:0000256" key="3">
    <source>
        <dbReference type="ARBA" id="ARBA00022553"/>
    </source>
</evidence>
<evidence type="ECO:0000256" key="2">
    <source>
        <dbReference type="ARBA" id="ARBA00022490"/>
    </source>
</evidence>
<dbReference type="Gene3D" id="3.40.50.2300">
    <property type="match status" value="1"/>
</dbReference>